<keyword evidence="6" id="KW-0064">Aspartyl protease</keyword>
<evidence type="ECO:0000256" key="11">
    <source>
        <dbReference type="ARBA" id="ARBA00022918"/>
    </source>
</evidence>
<dbReference type="PROSITE" id="PS50013">
    <property type="entry name" value="CHROMO_2"/>
    <property type="match status" value="1"/>
</dbReference>
<keyword evidence="21" id="KW-1185">Reference proteome</keyword>
<dbReference type="InterPro" id="IPR036397">
    <property type="entry name" value="RNaseH_sf"/>
</dbReference>
<dbReference type="GO" id="GO:0004190">
    <property type="term" value="F:aspartic-type endopeptidase activity"/>
    <property type="evidence" value="ECO:0007669"/>
    <property type="project" value="UniProtKB-KW"/>
</dbReference>
<feature type="region of interest" description="Disordered" evidence="16">
    <location>
        <begin position="267"/>
        <end position="294"/>
    </location>
</feature>
<evidence type="ECO:0000256" key="15">
    <source>
        <dbReference type="ARBA" id="ARBA00023268"/>
    </source>
</evidence>
<dbReference type="GO" id="GO:0006508">
    <property type="term" value="P:proteolysis"/>
    <property type="evidence" value="ECO:0007669"/>
    <property type="project" value="UniProtKB-KW"/>
</dbReference>
<dbReference type="PANTHER" id="PTHR37984:SF5">
    <property type="entry name" value="PROTEIN NYNRIN-LIKE"/>
    <property type="match status" value="1"/>
</dbReference>
<proteinExistence type="predicted"/>
<dbReference type="FunFam" id="1.10.340.70:FF:000001">
    <property type="entry name" value="Retrovirus-related Pol polyprotein from transposon gypsy-like Protein"/>
    <property type="match status" value="1"/>
</dbReference>
<feature type="compositionally biased region" description="Acidic residues" evidence="16">
    <location>
        <begin position="276"/>
        <end position="293"/>
    </location>
</feature>
<evidence type="ECO:0000256" key="2">
    <source>
        <dbReference type="ARBA" id="ARBA00022679"/>
    </source>
</evidence>
<keyword evidence="1" id="KW-0645">Protease</keyword>
<evidence type="ECO:0000259" key="19">
    <source>
        <dbReference type="PROSITE" id="PS50994"/>
    </source>
</evidence>
<dbReference type="GO" id="GO:0004519">
    <property type="term" value="F:endonuclease activity"/>
    <property type="evidence" value="ECO:0007669"/>
    <property type="project" value="UniProtKB-KW"/>
</dbReference>
<dbReference type="InterPro" id="IPR050951">
    <property type="entry name" value="Retrovirus_Pol_polyprotein"/>
</dbReference>
<dbReference type="Gene3D" id="2.40.50.40">
    <property type="match status" value="1"/>
</dbReference>
<protein>
    <recommendedName>
        <fullName evidence="22">Integrase catalytic domain-containing protein</fullName>
    </recommendedName>
</protein>
<evidence type="ECO:0000256" key="16">
    <source>
        <dbReference type="SAM" id="MobiDB-lite"/>
    </source>
</evidence>
<feature type="region of interest" description="Disordered" evidence="16">
    <location>
        <begin position="1"/>
        <end position="26"/>
    </location>
</feature>
<dbReference type="Pfam" id="PF17921">
    <property type="entry name" value="Integrase_H2C2"/>
    <property type="match status" value="1"/>
</dbReference>
<evidence type="ECO:0000313" key="20">
    <source>
        <dbReference type="EMBL" id="KFK22868.1"/>
    </source>
</evidence>
<keyword evidence="2" id="KW-0808">Transferase</keyword>
<evidence type="ECO:0000256" key="4">
    <source>
        <dbReference type="ARBA" id="ARBA00022722"/>
    </source>
</evidence>
<dbReference type="OrthoDB" id="1001407at2759"/>
<dbReference type="EMBL" id="KL984521">
    <property type="protein sequence ID" value="KFK22868.1"/>
    <property type="molecule type" value="Genomic_DNA"/>
</dbReference>
<dbReference type="OMA" id="WEYLSEM"/>
<feature type="domain" description="Integrase catalytic" evidence="19">
    <location>
        <begin position="946"/>
        <end position="1108"/>
    </location>
</feature>
<evidence type="ECO:0000256" key="8">
    <source>
        <dbReference type="ARBA" id="ARBA00022801"/>
    </source>
</evidence>
<keyword evidence="3" id="KW-0548">Nucleotidyltransferase</keyword>
<feature type="compositionally biased region" description="Polar residues" evidence="16">
    <location>
        <begin position="1"/>
        <end position="11"/>
    </location>
</feature>
<dbReference type="FunFam" id="3.30.70.270:FF:000020">
    <property type="entry name" value="Transposon Tf2-6 polyprotein-like Protein"/>
    <property type="match status" value="1"/>
</dbReference>
<dbReference type="FunFam" id="3.10.10.10:FF:000007">
    <property type="entry name" value="Retrovirus-related Pol polyprotein from transposon 17.6-like Protein"/>
    <property type="match status" value="1"/>
</dbReference>
<dbReference type="InterPro" id="IPR000953">
    <property type="entry name" value="Chromo/chromo_shadow_dom"/>
</dbReference>
<evidence type="ECO:0000256" key="13">
    <source>
        <dbReference type="ARBA" id="ARBA00023125"/>
    </source>
</evidence>
<keyword evidence="7" id="KW-0255">Endonuclease</keyword>
<dbReference type="InterPro" id="IPR041577">
    <property type="entry name" value="RT_RNaseH_2"/>
</dbReference>
<evidence type="ECO:0000256" key="9">
    <source>
        <dbReference type="ARBA" id="ARBA00022842"/>
    </source>
</evidence>
<dbReference type="Gene3D" id="3.10.10.10">
    <property type="entry name" value="HIV Type 1 Reverse Transcriptase, subunit A, domain 1"/>
    <property type="match status" value="1"/>
</dbReference>
<dbReference type="Pfam" id="PF24626">
    <property type="entry name" value="SH3_Tf2-1"/>
    <property type="match status" value="1"/>
</dbReference>
<dbReference type="Pfam" id="PF00078">
    <property type="entry name" value="RVT_1"/>
    <property type="match status" value="1"/>
</dbReference>
<dbReference type="InterPro" id="IPR005162">
    <property type="entry name" value="Retrotrans_gag_dom"/>
</dbReference>
<dbReference type="Pfam" id="PF17919">
    <property type="entry name" value="RT_RNaseH_2"/>
    <property type="match status" value="1"/>
</dbReference>
<evidence type="ECO:0000313" key="21">
    <source>
        <dbReference type="Proteomes" id="UP000029120"/>
    </source>
</evidence>
<keyword evidence="8" id="KW-0378">Hydrolase</keyword>
<gene>
    <name evidence="20" type="ORF">AALP_AAs42979U000100</name>
</gene>
<dbReference type="Pfam" id="PF03732">
    <property type="entry name" value="Retrotrans_gag"/>
    <property type="match status" value="1"/>
</dbReference>
<evidence type="ECO:0000259" key="17">
    <source>
        <dbReference type="PROSITE" id="PS50013"/>
    </source>
</evidence>
<dbReference type="InterPro" id="IPR056924">
    <property type="entry name" value="SH3_Tf2-1"/>
</dbReference>
<dbReference type="InterPro" id="IPR016197">
    <property type="entry name" value="Chromo-like_dom_sf"/>
</dbReference>
<feature type="region of interest" description="Disordered" evidence="16">
    <location>
        <begin position="96"/>
        <end position="116"/>
    </location>
</feature>
<feature type="domain" description="Chromo" evidence="17">
    <location>
        <begin position="1244"/>
        <end position="1286"/>
    </location>
</feature>
<keyword evidence="13" id="KW-0238">DNA-binding</keyword>
<dbReference type="InterPro" id="IPR001584">
    <property type="entry name" value="Integrase_cat-core"/>
</dbReference>
<dbReference type="CDD" id="cd01647">
    <property type="entry name" value="RT_LTR"/>
    <property type="match status" value="1"/>
</dbReference>
<keyword evidence="12" id="KW-0239">DNA-directed DNA polymerase</keyword>
<keyword evidence="5" id="KW-0479">Metal-binding</keyword>
<dbReference type="InterPro" id="IPR012337">
    <property type="entry name" value="RNaseH-like_sf"/>
</dbReference>
<dbReference type="Gene3D" id="3.30.70.270">
    <property type="match status" value="2"/>
</dbReference>
<dbReference type="GO" id="GO:0006310">
    <property type="term" value="P:DNA recombination"/>
    <property type="evidence" value="ECO:0007669"/>
    <property type="project" value="UniProtKB-KW"/>
</dbReference>
<feature type="region of interest" description="Disordered" evidence="16">
    <location>
        <begin position="328"/>
        <end position="351"/>
    </location>
</feature>
<dbReference type="InterPro" id="IPR000477">
    <property type="entry name" value="RT_dom"/>
</dbReference>
<dbReference type="GO" id="GO:0003677">
    <property type="term" value="F:DNA binding"/>
    <property type="evidence" value="ECO:0007669"/>
    <property type="project" value="UniProtKB-KW"/>
</dbReference>
<dbReference type="CDD" id="cd09274">
    <property type="entry name" value="RNase_HI_RT_Ty3"/>
    <property type="match status" value="1"/>
</dbReference>
<evidence type="ECO:0000256" key="7">
    <source>
        <dbReference type="ARBA" id="ARBA00022759"/>
    </source>
</evidence>
<feature type="region of interest" description="Disordered" evidence="16">
    <location>
        <begin position="45"/>
        <end position="75"/>
    </location>
</feature>
<evidence type="ECO:0000256" key="14">
    <source>
        <dbReference type="ARBA" id="ARBA00023172"/>
    </source>
</evidence>
<organism evidence="20 21">
    <name type="scientific">Arabis alpina</name>
    <name type="common">Alpine rock-cress</name>
    <dbReference type="NCBI Taxonomy" id="50452"/>
    <lineage>
        <taxon>Eukaryota</taxon>
        <taxon>Viridiplantae</taxon>
        <taxon>Streptophyta</taxon>
        <taxon>Embryophyta</taxon>
        <taxon>Tracheophyta</taxon>
        <taxon>Spermatophyta</taxon>
        <taxon>Magnoliopsida</taxon>
        <taxon>eudicotyledons</taxon>
        <taxon>Gunneridae</taxon>
        <taxon>Pentapetalae</taxon>
        <taxon>rosids</taxon>
        <taxon>malvids</taxon>
        <taxon>Brassicales</taxon>
        <taxon>Brassicaceae</taxon>
        <taxon>Arabideae</taxon>
        <taxon>Arabis</taxon>
    </lineage>
</organism>
<name>A0A087FZ16_ARAAL</name>
<dbReference type="InterPro" id="IPR041588">
    <property type="entry name" value="Integrase_H2C2"/>
</dbReference>
<evidence type="ECO:0000256" key="12">
    <source>
        <dbReference type="ARBA" id="ARBA00022932"/>
    </source>
</evidence>
<reference evidence="21" key="1">
    <citation type="journal article" date="2015" name="Nat. Plants">
        <title>Genome expansion of Arabis alpina linked with retrotransposition and reduced symmetric DNA methylation.</title>
        <authorList>
            <person name="Willing E.M."/>
            <person name="Rawat V."/>
            <person name="Mandakova T."/>
            <person name="Maumus F."/>
            <person name="James G.V."/>
            <person name="Nordstroem K.J."/>
            <person name="Becker C."/>
            <person name="Warthmann N."/>
            <person name="Chica C."/>
            <person name="Szarzynska B."/>
            <person name="Zytnicki M."/>
            <person name="Albani M.C."/>
            <person name="Kiefer C."/>
            <person name="Bergonzi S."/>
            <person name="Castaings L."/>
            <person name="Mateos J.L."/>
            <person name="Berns M.C."/>
            <person name="Bujdoso N."/>
            <person name="Piofczyk T."/>
            <person name="de Lorenzo L."/>
            <person name="Barrero-Sicilia C."/>
            <person name="Mateos I."/>
            <person name="Piednoel M."/>
            <person name="Hagmann J."/>
            <person name="Chen-Min-Tao R."/>
            <person name="Iglesias-Fernandez R."/>
            <person name="Schuster S.C."/>
            <person name="Alonso-Blanco C."/>
            <person name="Roudier F."/>
            <person name="Carbonero P."/>
            <person name="Paz-Ares J."/>
            <person name="Davis S.J."/>
            <person name="Pecinka A."/>
            <person name="Quesneville H."/>
            <person name="Colot V."/>
            <person name="Lysak M.A."/>
            <person name="Weigel D."/>
            <person name="Coupland G."/>
            <person name="Schneeberger K."/>
        </authorList>
    </citation>
    <scope>NUCLEOTIDE SEQUENCE [LARGE SCALE GENOMIC DNA]</scope>
    <source>
        <strain evidence="21">cv. Pajares</strain>
    </source>
</reference>
<dbReference type="PANTHER" id="PTHR37984">
    <property type="entry name" value="PROTEIN CBG26694"/>
    <property type="match status" value="1"/>
</dbReference>
<dbReference type="GO" id="GO:0003964">
    <property type="term" value="F:RNA-directed DNA polymerase activity"/>
    <property type="evidence" value="ECO:0007669"/>
    <property type="project" value="UniProtKB-KW"/>
</dbReference>
<dbReference type="PROSITE" id="PS50878">
    <property type="entry name" value="RT_POL"/>
    <property type="match status" value="1"/>
</dbReference>
<evidence type="ECO:0000256" key="10">
    <source>
        <dbReference type="ARBA" id="ARBA00022908"/>
    </source>
</evidence>
<dbReference type="Gramene" id="KFK22868">
    <property type="protein sequence ID" value="KFK22868"/>
    <property type="gene ID" value="AALP_AAs42979U000100"/>
</dbReference>
<evidence type="ECO:0000256" key="6">
    <source>
        <dbReference type="ARBA" id="ARBA00022750"/>
    </source>
</evidence>
<keyword evidence="11" id="KW-0695">RNA-directed DNA polymerase</keyword>
<dbReference type="InterPro" id="IPR043128">
    <property type="entry name" value="Rev_trsase/Diguanyl_cyclase"/>
</dbReference>
<accession>A0A087FZ16</accession>
<dbReference type="Proteomes" id="UP000029120">
    <property type="component" value="Unassembled WGS sequence"/>
</dbReference>
<keyword evidence="14" id="KW-0233">DNA recombination</keyword>
<dbReference type="GO" id="GO:0046872">
    <property type="term" value="F:metal ion binding"/>
    <property type="evidence" value="ECO:0007669"/>
    <property type="project" value="UniProtKB-KW"/>
</dbReference>
<feature type="non-terminal residue" evidence="20">
    <location>
        <position position="1309"/>
    </location>
</feature>
<keyword evidence="4" id="KW-0540">Nuclease</keyword>
<dbReference type="Gene3D" id="1.10.340.70">
    <property type="match status" value="1"/>
</dbReference>
<keyword evidence="15" id="KW-0511">Multifunctional enzyme</keyword>
<dbReference type="GO" id="GO:0015074">
    <property type="term" value="P:DNA integration"/>
    <property type="evidence" value="ECO:0007669"/>
    <property type="project" value="UniProtKB-KW"/>
</dbReference>
<keyword evidence="9" id="KW-0460">Magnesium</keyword>
<dbReference type="Gene3D" id="3.30.420.10">
    <property type="entry name" value="Ribonuclease H-like superfamily/Ribonuclease H"/>
    <property type="match status" value="1"/>
</dbReference>
<evidence type="ECO:0000256" key="1">
    <source>
        <dbReference type="ARBA" id="ARBA00022670"/>
    </source>
</evidence>
<evidence type="ECO:0000256" key="3">
    <source>
        <dbReference type="ARBA" id="ARBA00022695"/>
    </source>
</evidence>
<sequence length="1309" mass="148043">MTTKPAETPSQEAELLASETQSSDVSLSELREQLRSVQRQIDALEKQNTKKQSFPPPGFQYGHTVSPPTIEQREGKGVADTFPARFGEASRALGYSPLEHPRWTPPDQPYRQSGPEPLTRRIEMPLFSGDNAESWVQRMEQYFELGNFSELDKLQAVRVCFLEDAWSWYQWERDRNPFRSCASLRSRLLDEFSSSPDSCAGERLLTLRQTGSVKDYCREFIVLATNAPEIQETTLELAFMVGLTPAIHARTKTFEPRTLKQMMGIAQRTDGSYRELEEDEPGNPGDEGQEEPEQAALSLNSIVGISSPRTMKLRGQLQVSVLPATEVGDTGDRGQGRVLTTRVGNSGCHPGDAMARVPGRHDNQGQGVLAEFCGLQAESLPKHRQEQLPQQLLGVLEQFAEVFEDPQGLPPSRGKEHSITLEPNAKPVSVRPFRYPQAQREEIEKQVASMLAAGIIQASGSPFSSHVLLVKKKDGSWRFCVDYRALNKVTIPDSFPIPMIDQLLEELHGATIFSKLDLKSGYHQILVKSEDVPKTAFHTHDGHYEFLVMPFSLTNAPATFQSLMNDVFRGYLRKFVLVFFDDILVYSKSLREHQQHLGLVLALLQQHQLFANQRKCEFGRTKLEYLGHVVSGQGVAADPEKIQAMVSWPEPQNVKALRGFLGLTGYYRKFVQKYGEIARPLTALLKKDQFQWNAEATVAFQKLKEAMSTVPVLALVDFTEQFVVESDASGTGLGAVLMQQQRPLAYFSQALTERQRLKKFVVRTDQKSLKFLLEQREINMEYQKWLTKLLGFDFEIHYKPGLENKAADALSRRDMALQLCALSVPAAIQLEHINTEVDKDPVLHKLKEEVLLDAASHSEFSVVQGRLLRKEKLVIPATSLLVDVILQEFHTGKLGGHGGVLKTQKRIEAVFYWKGMMSRIREFVAACQVCQRHKYSTLAPAGLLQPLSIPEQVWEDISLDFVEGLPKSEGFEVVMVVVDRLTKYAHFISMKHPFTAADVALTFITEVVRLHGFPKTIVSDRDPLFTGRFWTEMFCLAGTSLCFSTAYHPQSDGQTEVTNRGMETLLRCFSSDKPRCWVQFLHWAELCYNTSYHTAIRMSPFQAVYGREPPTLLKFENGSTSNADLESKLRERDAMIQLLKQHILKAQQAMKNHADGHRREVVFAVGDLVFLKLKPYRQQTLARRVNEKLAARFYGPYAVEERVGAVAYKLKLPVGSKIHNTFHVSLLKPAIGSSLEPAALPPQLTEERVLEVVPEAHMGFRIHPITGQEEVLIKWKELPEHDSTWEWTKVIEEQFPQFDLEDKVLFKAP</sequence>
<dbReference type="PROSITE" id="PS50994">
    <property type="entry name" value="INTEGRASE"/>
    <property type="match status" value="1"/>
</dbReference>
<evidence type="ECO:0008006" key="22">
    <source>
        <dbReference type="Google" id="ProtNLM"/>
    </source>
</evidence>
<dbReference type="SUPFAM" id="SSF56672">
    <property type="entry name" value="DNA/RNA polymerases"/>
    <property type="match status" value="1"/>
</dbReference>
<dbReference type="SUPFAM" id="SSF54160">
    <property type="entry name" value="Chromo domain-like"/>
    <property type="match status" value="1"/>
</dbReference>
<evidence type="ECO:0000256" key="5">
    <source>
        <dbReference type="ARBA" id="ARBA00022723"/>
    </source>
</evidence>
<dbReference type="SUPFAM" id="SSF53098">
    <property type="entry name" value="Ribonuclease H-like"/>
    <property type="match status" value="1"/>
</dbReference>
<dbReference type="InterPro" id="IPR043502">
    <property type="entry name" value="DNA/RNA_pol_sf"/>
</dbReference>
<keyword evidence="10" id="KW-0229">DNA integration</keyword>
<evidence type="ECO:0000259" key="18">
    <source>
        <dbReference type="PROSITE" id="PS50878"/>
    </source>
</evidence>
<dbReference type="eggNOG" id="KOG0017">
    <property type="taxonomic scope" value="Eukaryota"/>
</dbReference>
<dbReference type="GO" id="GO:0003887">
    <property type="term" value="F:DNA-directed DNA polymerase activity"/>
    <property type="evidence" value="ECO:0007669"/>
    <property type="project" value="UniProtKB-KW"/>
</dbReference>
<feature type="domain" description="Reverse transcriptase" evidence="18">
    <location>
        <begin position="451"/>
        <end position="630"/>
    </location>
</feature>